<comment type="caution">
    <text evidence="3">The sequence shown here is derived from an EMBL/GenBank/DDBJ whole genome shotgun (WGS) entry which is preliminary data.</text>
</comment>
<evidence type="ECO:0000256" key="1">
    <source>
        <dbReference type="SAM" id="MobiDB-lite"/>
    </source>
</evidence>
<evidence type="ECO:0000313" key="4">
    <source>
        <dbReference type="Proteomes" id="UP000635606"/>
    </source>
</evidence>
<keyword evidence="2" id="KW-0812">Transmembrane</keyword>
<dbReference type="InterPro" id="IPR015943">
    <property type="entry name" value="WD40/YVTN_repeat-like_dom_sf"/>
</dbReference>
<organism evidence="3 4">
    <name type="scientific">Virgisporangium ochraceum</name>
    <dbReference type="NCBI Taxonomy" id="65505"/>
    <lineage>
        <taxon>Bacteria</taxon>
        <taxon>Bacillati</taxon>
        <taxon>Actinomycetota</taxon>
        <taxon>Actinomycetes</taxon>
        <taxon>Micromonosporales</taxon>
        <taxon>Micromonosporaceae</taxon>
        <taxon>Virgisporangium</taxon>
    </lineage>
</organism>
<sequence length="444" mass="48109">MNRIEDRFKDAAGTAMPASRLSADAVYAAGWRRQRRRVATFAAAGIAAALVVALVGVDLLGSAGDNRVARDPRPDATGEEPPPGWLTDGGLVTAVATDADHLYAVKTVCRVKEQCSYRLVGSDDGGATWTVRQEPFGDALNYEVEVPAAGVLHHMVTTPNPDYVDADPESPKMLSQRRISTDGGRTWVDVREVTAPVDAVPAGGWIECRQVRDDPCASLIAFDPANARAAPLRKQPDLRMFTIRQLPQSAGFWLIGSDPATNRFLVATTADRGRTWTTHTPPDDLFAPVSVDGVTGYAIVSDSYPVRPTGPNPTVSPTESKKRVYRTVNGGRTWERVDPDRTLPDGALGVAESYVAGDGTHVVLMSTDRYLRNYAAPFERYTSSDDGRTYRKGGAVTGLGDKLTRDHRTTGLVTTTVPGVYVARDDEAVYRSTDGLRWTRHVVP</sequence>
<proteinExistence type="predicted"/>
<accession>A0A8J3ZN86</accession>
<keyword evidence="2" id="KW-1133">Transmembrane helix</keyword>
<protein>
    <submittedName>
        <fullName evidence="3">Uncharacterized protein</fullName>
    </submittedName>
</protein>
<dbReference type="AlphaFoldDB" id="A0A8J3ZN86"/>
<gene>
    <name evidence="3" type="ORF">Voc01_016830</name>
</gene>
<dbReference type="InterPro" id="IPR036278">
    <property type="entry name" value="Sialidase_sf"/>
</dbReference>
<dbReference type="RefSeq" id="WP_203926727.1">
    <property type="nucleotide sequence ID" value="NZ_BOPH01000020.1"/>
</dbReference>
<dbReference type="Gene3D" id="2.120.10.10">
    <property type="match status" value="1"/>
</dbReference>
<evidence type="ECO:0000256" key="2">
    <source>
        <dbReference type="SAM" id="Phobius"/>
    </source>
</evidence>
<dbReference type="EMBL" id="BOPH01000020">
    <property type="protein sequence ID" value="GIJ66766.1"/>
    <property type="molecule type" value="Genomic_DNA"/>
</dbReference>
<evidence type="ECO:0000313" key="3">
    <source>
        <dbReference type="EMBL" id="GIJ66766.1"/>
    </source>
</evidence>
<reference evidence="3" key="1">
    <citation type="submission" date="2021-01" db="EMBL/GenBank/DDBJ databases">
        <title>Whole genome shotgun sequence of Virgisporangium ochraceum NBRC 16418.</title>
        <authorList>
            <person name="Komaki H."/>
            <person name="Tamura T."/>
        </authorList>
    </citation>
    <scope>NUCLEOTIDE SEQUENCE</scope>
    <source>
        <strain evidence="3">NBRC 16418</strain>
    </source>
</reference>
<dbReference type="SUPFAM" id="SSF50939">
    <property type="entry name" value="Sialidases"/>
    <property type="match status" value="2"/>
</dbReference>
<feature type="transmembrane region" description="Helical" evidence="2">
    <location>
        <begin position="38"/>
        <end position="57"/>
    </location>
</feature>
<keyword evidence="2" id="KW-0472">Membrane</keyword>
<feature type="compositionally biased region" description="Basic and acidic residues" evidence="1">
    <location>
        <begin position="67"/>
        <end position="76"/>
    </location>
</feature>
<keyword evidence="4" id="KW-1185">Reference proteome</keyword>
<feature type="region of interest" description="Disordered" evidence="1">
    <location>
        <begin position="65"/>
        <end position="87"/>
    </location>
</feature>
<dbReference type="Gene3D" id="2.130.10.10">
    <property type="entry name" value="YVTN repeat-like/Quinoprotein amine dehydrogenase"/>
    <property type="match status" value="1"/>
</dbReference>
<name>A0A8J3ZN86_9ACTN</name>
<dbReference type="CDD" id="cd15482">
    <property type="entry name" value="Sialidase_non-viral"/>
    <property type="match status" value="1"/>
</dbReference>
<dbReference type="Proteomes" id="UP000635606">
    <property type="component" value="Unassembled WGS sequence"/>
</dbReference>